<dbReference type="RefSeq" id="WP_008992521.1">
    <property type="nucleotide sequence ID" value="NZ_AMSG01000027.1"/>
</dbReference>
<name>K2Q061_9FLAO</name>
<dbReference type="AlphaFoldDB" id="K2Q061"/>
<dbReference type="InterPro" id="IPR045607">
    <property type="entry name" value="DUF6452"/>
</dbReference>
<dbReference type="PATRIC" id="fig|555500.3.peg.2762"/>
<dbReference type="EMBL" id="AMSG01000027">
    <property type="protein sequence ID" value="EKF54241.1"/>
    <property type="molecule type" value="Genomic_DNA"/>
</dbReference>
<evidence type="ECO:0008006" key="4">
    <source>
        <dbReference type="Google" id="ProtNLM"/>
    </source>
</evidence>
<keyword evidence="3" id="KW-1185">Reference proteome</keyword>
<dbReference type="STRING" id="555500.I215_13417"/>
<comment type="caution">
    <text evidence="2">The sequence shown here is derived from an EMBL/GenBank/DDBJ whole genome shotgun (WGS) entry which is preliminary data.</text>
</comment>
<evidence type="ECO:0000313" key="2">
    <source>
        <dbReference type="EMBL" id="EKF54241.1"/>
    </source>
</evidence>
<reference evidence="2 3" key="1">
    <citation type="journal article" date="2012" name="J. Bacteriol.">
        <title>Genome Sequence of Galbibacter marinum Type Strain ck-I2-15.</title>
        <authorList>
            <person name="Lai Q."/>
            <person name="Li C."/>
            <person name="Shao Z."/>
        </authorList>
    </citation>
    <scope>NUCLEOTIDE SEQUENCE [LARGE SCALE GENOMIC DNA]</scope>
    <source>
        <strain evidence="3">ck-I2-15</strain>
    </source>
</reference>
<evidence type="ECO:0000313" key="3">
    <source>
        <dbReference type="Proteomes" id="UP000007364"/>
    </source>
</evidence>
<proteinExistence type="predicted"/>
<keyword evidence="1" id="KW-0732">Signal</keyword>
<feature type="signal peptide" evidence="1">
    <location>
        <begin position="1"/>
        <end position="19"/>
    </location>
</feature>
<dbReference type="Pfam" id="PF20050">
    <property type="entry name" value="DUF6452"/>
    <property type="match status" value="1"/>
</dbReference>
<accession>K2Q061</accession>
<dbReference type="Proteomes" id="UP000007364">
    <property type="component" value="Unassembled WGS sequence"/>
</dbReference>
<protein>
    <recommendedName>
        <fullName evidence="4">Lipoprotein</fullName>
    </recommendedName>
</protein>
<sequence>MKKVLALLFVFSASLALFTSCEKDDICPGDTLTTPVLKLGFYNISNQDRFKSVARLRVIGINEDGTQRDTLNTFPDRSSRTEIDIPLQTSESYSAFLFIKNSSDRTDTLDNGNIEYVELGNIDTLRFNYTRQEEFISRGCGYAVRISELGYNLNPDFTDSIPNDQEWITSVFVQDPNLQHQDTVHVKIYH</sequence>
<evidence type="ECO:0000256" key="1">
    <source>
        <dbReference type="SAM" id="SignalP"/>
    </source>
</evidence>
<dbReference type="OrthoDB" id="663527at2"/>
<feature type="chain" id="PRO_5003866700" description="Lipoprotein" evidence="1">
    <location>
        <begin position="20"/>
        <end position="190"/>
    </location>
</feature>
<dbReference type="eggNOG" id="ENOG50331A0">
    <property type="taxonomic scope" value="Bacteria"/>
</dbReference>
<dbReference type="PROSITE" id="PS51257">
    <property type="entry name" value="PROKAR_LIPOPROTEIN"/>
    <property type="match status" value="1"/>
</dbReference>
<organism evidence="2 3">
    <name type="scientific">Galbibacter marinus</name>
    <dbReference type="NCBI Taxonomy" id="555500"/>
    <lineage>
        <taxon>Bacteria</taxon>
        <taxon>Pseudomonadati</taxon>
        <taxon>Bacteroidota</taxon>
        <taxon>Flavobacteriia</taxon>
        <taxon>Flavobacteriales</taxon>
        <taxon>Flavobacteriaceae</taxon>
        <taxon>Galbibacter</taxon>
    </lineage>
</organism>
<gene>
    <name evidence="2" type="ORF">I215_13417</name>
</gene>